<dbReference type="InterPro" id="IPR027417">
    <property type="entry name" value="P-loop_NTPase"/>
</dbReference>
<feature type="region of interest" description="Disordered" evidence="4">
    <location>
        <begin position="368"/>
        <end position="394"/>
    </location>
</feature>
<dbReference type="AlphaFoldDB" id="C5C2Y2"/>
<dbReference type="PRINTS" id="PR00819">
    <property type="entry name" value="CBXCFQXSUPER"/>
</dbReference>
<dbReference type="Proteomes" id="UP000007962">
    <property type="component" value="Chromosome"/>
</dbReference>
<organism evidence="6 7">
    <name type="scientific">Beutenbergia cavernae (strain ATCC BAA-8 / DSM 12333 / CCUG 43141 / JCM 11478 / NBRC 16432 / NCIMB 13614 / HKI 0122)</name>
    <dbReference type="NCBI Taxonomy" id="471853"/>
    <lineage>
        <taxon>Bacteria</taxon>
        <taxon>Bacillati</taxon>
        <taxon>Actinomycetota</taxon>
        <taxon>Actinomycetes</taxon>
        <taxon>Micrococcales</taxon>
        <taxon>Beutenbergiaceae</taxon>
        <taxon>Beutenbergia</taxon>
    </lineage>
</organism>
<dbReference type="Pfam" id="PF17866">
    <property type="entry name" value="AAA_lid_6"/>
    <property type="match status" value="1"/>
</dbReference>
<name>C5C2Y2_BEUC1</name>
<dbReference type="EMBL" id="CP001618">
    <property type="protein sequence ID" value="ACQ81826.1"/>
    <property type="molecule type" value="Genomic_DNA"/>
</dbReference>
<dbReference type="RefSeq" id="WP_015884063.1">
    <property type="nucleotide sequence ID" value="NC_012669.1"/>
</dbReference>
<dbReference type="InterPro" id="IPR003593">
    <property type="entry name" value="AAA+_ATPase"/>
</dbReference>
<dbReference type="STRING" id="471853.Bcav_3584"/>
<accession>C5C2Y2</accession>
<dbReference type="PANTHER" id="PTHR43392">
    <property type="entry name" value="AAA-TYPE ATPASE FAMILY PROTEIN / ANKYRIN REPEAT FAMILY PROTEIN"/>
    <property type="match status" value="1"/>
</dbReference>
<evidence type="ECO:0000313" key="6">
    <source>
        <dbReference type="EMBL" id="ACQ81826.1"/>
    </source>
</evidence>
<dbReference type="HOGENOM" id="CLU_403798_0_0_11"/>
<evidence type="ECO:0000256" key="3">
    <source>
        <dbReference type="ARBA" id="ARBA00022840"/>
    </source>
</evidence>
<evidence type="ECO:0000313" key="7">
    <source>
        <dbReference type="Proteomes" id="UP000007962"/>
    </source>
</evidence>
<keyword evidence="3" id="KW-0067">ATP-binding</keyword>
<gene>
    <name evidence="6" type="ordered locus">Bcav_3584</name>
</gene>
<dbReference type="SMART" id="SM00382">
    <property type="entry name" value="AAA"/>
    <property type="match status" value="1"/>
</dbReference>
<dbReference type="KEGG" id="bcv:Bcav_3584"/>
<evidence type="ECO:0000256" key="2">
    <source>
        <dbReference type="ARBA" id="ARBA00022741"/>
    </source>
</evidence>
<keyword evidence="7" id="KW-1185">Reference proteome</keyword>
<dbReference type="InterPro" id="IPR050773">
    <property type="entry name" value="CbxX/CfxQ_RuBisCO_ESX"/>
</dbReference>
<dbReference type="GO" id="GO:0005524">
    <property type="term" value="F:ATP binding"/>
    <property type="evidence" value="ECO:0007669"/>
    <property type="project" value="UniProtKB-KW"/>
</dbReference>
<reference evidence="6 7" key="1">
    <citation type="journal article" date="2009" name="Stand. Genomic Sci.">
        <title>Complete genome sequence of Beutenbergia cavernae type strain (HKI 0122).</title>
        <authorList>
            <person name="Land M."/>
            <person name="Pukall R."/>
            <person name="Abt B."/>
            <person name="Goker M."/>
            <person name="Rohde M."/>
            <person name="Glavina Del Rio T."/>
            <person name="Tice H."/>
            <person name="Copeland A."/>
            <person name="Cheng J.F."/>
            <person name="Lucas S."/>
            <person name="Chen F."/>
            <person name="Nolan M."/>
            <person name="Bruce D."/>
            <person name="Goodwin L."/>
            <person name="Pitluck S."/>
            <person name="Ivanova N."/>
            <person name="Mavromatis K."/>
            <person name="Ovchinnikova G."/>
            <person name="Pati A."/>
            <person name="Chen A."/>
            <person name="Palaniappan K."/>
            <person name="Hauser L."/>
            <person name="Chang Y.J."/>
            <person name="Jefferies C.C."/>
            <person name="Saunders E."/>
            <person name="Brettin T."/>
            <person name="Detter J.C."/>
            <person name="Han C."/>
            <person name="Chain P."/>
            <person name="Bristow J."/>
            <person name="Eisen J.A."/>
            <person name="Markowitz V."/>
            <person name="Hugenholtz P."/>
            <person name="Kyrpides N.C."/>
            <person name="Klenk H.P."/>
            <person name="Lapidus A."/>
        </authorList>
    </citation>
    <scope>NUCLEOTIDE SEQUENCE [LARGE SCALE GENOMIC DNA]</scope>
    <source>
        <strain evidence="7">ATCC BAA-8 / DSM 12333 / NBRC 16432</strain>
    </source>
</reference>
<dbReference type="GO" id="GO:0016887">
    <property type="term" value="F:ATP hydrolysis activity"/>
    <property type="evidence" value="ECO:0007669"/>
    <property type="project" value="InterPro"/>
</dbReference>
<evidence type="ECO:0000256" key="1">
    <source>
        <dbReference type="ARBA" id="ARBA00010378"/>
    </source>
</evidence>
<dbReference type="FunFam" id="3.40.50.300:FF:000216">
    <property type="entry name" value="Type VII secretion ATPase EccA"/>
    <property type="match status" value="1"/>
</dbReference>
<dbReference type="Gene3D" id="3.40.50.300">
    <property type="entry name" value="P-loop containing nucleotide triphosphate hydrolases"/>
    <property type="match status" value="1"/>
</dbReference>
<proteinExistence type="inferred from homology"/>
<protein>
    <submittedName>
        <fullName evidence="6">AAA ATPase central domain protein</fullName>
    </submittedName>
</protein>
<keyword evidence="2" id="KW-0547">Nucleotide-binding</keyword>
<feature type="domain" description="AAA+ ATPase" evidence="5">
    <location>
        <begin position="444"/>
        <end position="583"/>
    </location>
</feature>
<dbReference type="eggNOG" id="COG0464">
    <property type="taxonomic scope" value="Bacteria"/>
</dbReference>
<dbReference type="InterPro" id="IPR041627">
    <property type="entry name" value="AAA_lid_6"/>
</dbReference>
<dbReference type="OrthoDB" id="9806903at2"/>
<comment type="similarity">
    <text evidence="1">Belongs to the CbxX/CfxQ family.</text>
</comment>
<dbReference type="SUPFAM" id="SSF52540">
    <property type="entry name" value="P-loop containing nucleoside triphosphate hydrolases"/>
    <property type="match status" value="1"/>
</dbReference>
<sequence length="678" mass="74846">MPRLSLPDDLALLQSAEPYVDVVGALPPWRIPDDWWARTHESLARLAASDTTGTREDWDAYVPGTRRSVHFAFMAGQCLGGWSTILSGEHSRFPWQVVEPFLKPGKMLAPSLSYRYRAELVTWPIWLLDWAGTDPEARENALHASIECLQLYAEVTPFAPAREQLLNLYTQILDVASMRELHLEGDWTRITAFWRNDLDTQVYDVLPELSGWVDAVAWSYEGLAEVHKALDDVVARPLPLADVLAAFVLANGHDAPPAALGTSLGPEVYADVTASVERQRRGFDVDAAETRHRDWIARGLMAGEIHLCRTWMQLASQMCVGIAGLPGVPRHGRGLGTNLFLEDVEETYTARRGRNPYLDGIAERVAARGPQQRPEAGVPLALADGGDDDEGSPDDVPDVVIGDPQADLAELIGLDPIKEQVRRLAAEARADVLRREAGMPDPGRSRHLVFVGNPGTAKTTVARILARIYAQLGTLERGHLVEASRMDLVGEYIGQTAPKVRKVFERASGGVLFIDEAYALVPRDSARDFGQEAVATLIKLMEDRRDEVVVIVAGYPAEMQRFLESNPGVASRFPKTLAFGDYSDDELWSIFRLVAAQSGFTLAYGVEQAVRSLLPRPRPNAFGNGRFVRNVFEEATALQAQRIIELPAPTSDDIRTLLPQDLPAYAPLQDDRAPGMYL</sequence>
<dbReference type="Gene3D" id="1.10.8.60">
    <property type="match status" value="1"/>
</dbReference>
<evidence type="ECO:0000256" key="4">
    <source>
        <dbReference type="SAM" id="MobiDB-lite"/>
    </source>
</evidence>
<dbReference type="InterPro" id="IPR003959">
    <property type="entry name" value="ATPase_AAA_core"/>
</dbReference>
<dbReference type="Pfam" id="PF00004">
    <property type="entry name" value="AAA"/>
    <property type="match status" value="1"/>
</dbReference>
<feature type="compositionally biased region" description="Acidic residues" evidence="4">
    <location>
        <begin position="385"/>
        <end position="394"/>
    </location>
</feature>
<dbReference type="PANTHER" id="PTHR43392:SF2">
    <property type="entry name" value="AAA-TYPE ATPASE FAMILY PROTEIN _ ANKYRIN REPEAT FAMILY PROTEIN"/>
    <property type="match status" value="1"/>
</dbReference>
<dbReference type="InterPro" id="IPR000641">
    <property type="entry name" value="CbxX/CfxQ"/>
</dbReference>
<evidence type="ECO:0000259" key="5">
    <source>
        <dbReference type="SMART" id="SM00382"/>
    </source>
</evidence>